<protein>
    <submittedName>
        <fullName evidence="8">L-threonine aldolase</fullName>
    </submittedName>
</protein>
<evidence type="ECO:0000313" key="9">
    <source>
        <dbReference type="Proteomes" id="UP000295371"/>
    </source>
</evidence>
<dbReference type="AlphaFoldDB" id="A0A4R7J7P5"/>
<sequence length="355" mass="37077">MSRADAEGSQPPIDLRSDTVTRPSAGMRRAMADAEVGDDVYAEDPSLNRLERRVAELLGHESGLFCPTGSMSNMLGIGVLVPRGKEVLCDAQAHIARAELGGHAAWFGVTMRTWFTPDGVAPVDFLQTLATADAGPYLVSTAAIALENTHNFSGGRVQPIAALQAISEFARGAGIAMHLDGARLWNAHAATGVPLATYGRLFDTVSVCFSKGLGAPVGSMLVGPAGVIDRARVLRKRLGGGMRQAGILAAACDYALDHELPRLAQDHEAAAAFAEAVGTQAPEAIDPAGVQSNIVRLDTGALPAVELVERARGRGVRISAMGTAVARAVTHRDVSTADARRAGTIIGELLVADRH</sequence>
<keyword evidence="4" id="KW-0456">Lyase</keyword>
<evidence type="ECO:0000259" key="7">
    <source>
        <dbReference type="Pfam" id="PF01212"/>
    </source>
</evidence>
<dbReference type="Gene3D" id="3.90.1150.10">
    <property type="entry name" value="Aspartate Aminotransferase, domain 1"/>
    <property type="match status" value="1"/>
</dbReference>
<dbReference type="InterPro" id="IPR015424">
    <property type="entry name" value="PyrdxlP-dep_Trfase"/>
</dbReference>
<dbReference type="PANTHER" id="PTHR48097">
    <property type="entry name" value="L-THREONINE ALDOLASE-RELATED"/>
    <property type="match status" value="1"/>
</dbReference>
<feature type="domain" description="Aromatic amino acid beta-eliminating lyase/threonine aldolase" evidence="7">
    <location>
        <begin position="14"/>
        <end position="298"/>
    </location>
</feature>
<organism evidence="8 9">
    <name type="scientific">Naumannella halotolerans</name>
    <dbReference type="NCBI Taxonomy" id="993414"/>
    <lineage>
        <taxon>Bacteria</taxon>
        <taxon>Bacillati</taxon>
        <taxon>Actinomycetota</taxon>
        <taxon>Actinomycetes</taxon>
        <taxon>Propionibacteriales</taxon>
        <taxon>Propionibacteriaceae</taxon>
        <taxon>Naumannella</taxon>
    </lineage>
</organism>
<feature type="modified residue" description="N6-(pyridoxal phosphate)lysine" evidence="5">
    <location>
        <position position="211"/>
    </location>
</feature>
<comment type="similarity">
    <text evidence="2">Belongs to the threonine aldolase family.</text>
</comment>
<dbReference type="GO" id="GO:0006545">
    <property type="term" value="P:glycine biosynthetic process"/>
    <property type="evidence" value="ECO:0007669"/>
    <property type="project" value="TreeGrafter"/>
</dbReference>
<evidence type="ECO:0000256" key="5">
    <source>
        <dbReference type="PIRSR" id="PIRSR017617-1"/>
    </source>
</evidence>
<comment type="caution">
    <text evidence="8">The sequence shown here is derived from an EMBL/GenBank/DDBJ whole genome shotgun (WGS) entry which is preliminary data.</text>
</comment>
<reference evidence="8 9" key="1">
    <citation type="submission" date="2019-03" db="EMBL/GenBank/DDBJ databases">
        <title>Genomic Encyclopedia of Archaeal and Bacterial Type Strains, Phase II (KMG-II): from individual species to whole genera.</title>
        <authorList>
            <person name="Goeker M."/>
        </authorList>
    </citation>
    <scope>NUCLEOTIDE SEQUENCE [LARGE SCALE GENOMIC DNA]</scope>
    <source>
        <strain evidence="8 9">DSM 24323</strain>
    </source>
</reference>
<evidence type="ECO:0000256" key="1">
    <source>
        <dbReference type="ARBA" id="ARBA00001933"/>
    </source>
</evidence>
<dbReference type="SUPFAM" id="SSF53383">
    <property type="entry name" value="PLP-dependent transferases"/>
    <property type="match status" value="1"/>
</dbReference>
<keyword evidence="9" id="KW-1185">Reference proteome</keyword>
<evidence type="ECO:0000256" key="3">
    <source>
        <dbReference type="ARBA" id="ARBA00022898"/>
    </source>
</evidence>
<dbReference type="EMBL" id="SOAW01000001">
    <property type="protein sequence ID" value="TDT32776.1"/>
    <property type="molecule type" value="Genomic_DNA"/>
</dbReference>
<dbReference type="Pfam" id="PF01212">
    <property type="entry name" value="Beta_elim_lyase"/>
    <property type="match status" value="1"/>
</dbReference>
<dbReference type="InterPro" id="IPR015422">
    <property type="entry name" value="PyrdxlP-dep_Trfase_small"/>
</dbReference>
<dbReference type="NCBIfam" id="NF041359">
    <property type="entry name" value="GntG_guanitoxin"/>
    <property type="match status" value="1"/>
</dbReference>
<keyword evidence="3" id="KW-0663">Pyridoxal phosphate</keyword>
<evidence type="ECO:0000313" key="8">
    <source>
        <dbReference type="EMBL" id="TDT32776.1"/>
    </source>
</evidence>
<gene>
    <name evidence="8" type="ORF">CLV29_0364</name>
</gene>
<dbReference type="InterPro" id="IPR015421">
    <property type="entry name" value="PyrdxlP-dep_Trfase_major"/>
</dbReference>
<comment type="cofactor">
    <cofactor evidence="1">
        <name>pyridoxal 5'-phosphate</name>
        <dbReference type="ChEBI" id="CHEBI:597326"/>
    </cofactor>
</comment>
<accession>A0A4R7J7P5</accession>
<dbReference type="PANTHER" id="PTHR48097:SF9">
    <property type="entry name" value="L-THREONINE ALDOLASE"/>
    <property type="match status" value="1"/>
</dbReference>
<dbReference type="InterPro" id="IPR001597">
    <property type="entry name" value="ArAA_b-elim_lyase/Thr_aldolase"/>
</dbReference>
<dbReference type="GO" id="GO:0006567">
    <property type="term" value="P:L-threonine catabolic process"/>
    <property type="evidence" value="ECO:0007669"/>
    <property type="project" value="TreeGrafter"/>
</dbReference>
<dbReference type="GO" id="GO:0005829">
    <property type="term" value="C:cytosol"/>
    <property type="evidence" value="ECO:0007669"/>
    <property type="project" value="TreeGrafter"/>
</dbReference>
<feature type="region of interest" description="Disordered" evidence="6">
    <location>
        <begin position="1"/>
        <end position="26"/>
    </location>
</feature>
<dbReference type="Proteomes" id="UP000295371">
    <property type="component" value="Unassembled WGS sequence"/>
</dbReference>
<proteinExistence type="inferred from homology"/>
<evidence type="ECO:0000256" key="2">
    <source>
        <dbReference type="ARBA" id="ARBA00006966"/>
    </source>
</evidence>
<dbReference type="RefSeq" id="WP_133753373.1">
    <property type="nucleotide sequence ID" value="NZ_SOAW01000001.1"/>
</dbReference>
<evidence type="ECO:0000256" key="6">
    <source>
        <dbReference type="SAM" id="MobiDB-lite"/>
    </source>
</evidence>
<dbReference type="Gene3D" id="3.40.640.10">
    <property type="entry name" value="Type I PLP-dependent aspartate aminotransferase-like (Major domain)"/>
    <property type="match status" value="1"/>
</dbReference>
<dbReference type="PIRSF" id="PIRSF017617">
    <property type="entry name" value="Thr_aldolase"/>
    <property type="match status" value="1"/>
</dbReference>
<dbReference type="OrthoDB" id="9774495at2"/>
<dbReference type="FunFam" id="3.40.640.10:FF:000030">
    <property type="entry name" value="Low-specificity L-threonine aldolase"/>
    <property type="match status" value="1"/>
</dbReference>
<dbReference type="InterPro" id="IPR023603">
    <property type="entry name" value="Low_specificity_L-TA-like"/>
</dbReference>
<name>A0A4R7J7P5_9ACTN</name>
<evidence type="ECO:0000256" key="4">
    <source>
        <dbReference type="ARBA" id="ARBA00023239"/>
    </source>
</evidence>
<dbReference type="GO" id="GO:0008732">
    <property type="term" value="F:L-allo-threonine aldolase activity"/>
    <property type="evidence" value="ECO:0007669"/>
    <property type="project" value="TreeGrafter"/>
</dbReference>